<sequence>MKSRDHYRANAPRWHAVRDAPRHMLALTPRTQDRTQSVQKGIPTRSMGTMKSRDHYRANAPRWHAVRDAPRHMLVLTPRTQDRTQSV</sequence>
<reference evidence="2 3" key="1">
    <citation type="submission" date="2018-08" db="EMBL/GenBank/DDBJ databases">
        <title>Recombination of ecologically and evolutionarily significant loci maintains genetic cohesion in the Pseudomonas syringae species complex.</title>
        <authorList>
            <person name="Dillon M."/>
            <person name="Thakur S."/>
            <person name="Almeida R.N.D."/>
            <person name="Weir B.S."/>
            <person name="Guttman D.S."/>
        </authorList>
    </citation>
    <scope>NUCLEOTIDE SEQUENCE [LARGE SCALE GENOMIC DNA]</scope>
    <source>
        <strain evidence="2 3">ICMP 11296</strain>
    </source>
</reference>
<evidence type="ECO:0000256" key="1">
    <source>
        <dbReference type="SAM" id="MobiDB-lite"/>
    </source>
</evidence>
<comment type="caution">
    <text evidence="2">The sequence shown here is derived from an EMBL/GenBank/DDBJ whole genome shotgun (WGS) entry which is preliminary data.</text>
</comment>
<evidence type="ECO:0000313" key="2">
    <source>
        <dbReference type="EMBL" id="RMQ70663.1"/>
    </source>
</evidence>
<dbReference type="AlphaFoldDB" id="A0A3M4NXH4"/>
<dbReference type="EMBL" id="RBRK01000157">
    <property type="protein sequence ID" value="RMQ70663.1"/>
    <property type="molecule type" value="Genomic_DNA"/>
</dbReference>
<protein>
    <submittedName>
        <fullName evidence="2">Uncharacterized protein</fullName>
    </submittedName>
</protein>
<name>A0A3M4NXH4_PSEVI</name>
<dbReference type="Proteomes" id="UP000271866">
    <property type="component" value="Unassembled WGS sequence"/>
</dbReference>
<feature type="region of interest" description="Disordered" evidence="1">
    <location>
        <begin position="29"/>
        <end position="55"/>
    </location>
</feature>
<proteinExistence type="predicted"/>
<evidence type="ECO:0000313" key="3">
    <source>
        <dbReference type="Proteomes" id="UP000271866"/>
    </source>
</evidence>
<accession>A0A3M4NXH4</accession>
<organism evidence="2 3">
    <name type="scientific">Pseudomonas viridiflava</name>
    <name type="common">Phytomonas viridiflava</name>
    <dbReference type="NCBI Taxonomy" id="33069"/>
    <lineage>
        <taxon>Bacteria</taxon>
        <taxon>Pseudomonadati</taxon>
        <taxon>Pseudomonadota</taxon>
        <taxon>Gammaproteobacteria</taxon>
        <taxon>Pseudomonadales</taxon>
        <taxon>Pseudomonadaceae</taxon>
        <taxon>Pseudomonas</taxon>
    </lineage>
</organism>
<gene>
    <name evidence="2" type="ORF">ALP98_200076</name>
</gene>